<evidence type="ECO:0000313" key="1">
    <source>
        <dbReference type="EMBL" id="ASV72935.1"/>
    </source>
</evidence>
<gene>
    <name evidence="1" type="ORF">THTE_0333</name>
</gene>
<name>A0A286RAD7_9BACT</name>
<keyword evidence="2" id="KW-1185">Reference proteome</keyword>
<dbReference type="EMBL" id="CP018477">
    <property type="protein sequence ID" value="ASV72935.1"/>
    <property type="molecule type" value="Genomic_DNA"/>
</dbReference>
<proteinExistence type="predicted"/>
<evidence type="ECO:0000313" key="2">
    <source>
        <dbReference type="Proteomes" id="UP000215086"/>
    </source>
</evidence>
<sequence>MELDERGLGCRIDKVARRGNSNHVCIVVGHVAQAADRRTADRLDSLWRSHGAYTILAEF</sequence>
<dbReference type="KEGG" id="ttf:THTE_0333"/>
<accession>A0A286RAD7</accession>
<dbReference type="AlphaFoldDB" id="A0A286RAD7"/>
<protein>
    <submittedName>
        <fullName evidence="1">Uncharacterized protein</fullName>
    </submittedName>
</protein>
<dbReference type="Proteomes" id="UP000215086">
    <property type="component" value="Chromosome"/>
</dbReference>
<organism evidence="1 2">
    <name type="scientific">Thermogutta terrifontis</name>
    <dbReference type="NCBI Taxonomy" id="1331910"/>
    <lineage>
        <taxon>Bacteria</taxon>
        <taxon>Pseudomonadati</taxon>
        <taxon>Planctomycetota</taxon>
        <taxon>Planctomycetia</taxon>
        <taxon>Pirellulales</taxon>
        <taxon>Thermoguttaceae</taxon>
        <taxon>Thermogutta</taxon>
    </lineage>
</organism>
<reference evidence="1 2" key="1">
    <citation type="journal article" name="Front. Microbiol.">
        <title>Sugar Metabolism of the First Thermophilic Planctomycete Thermogutta terrifontis: Comparative Genomic and Transcriptomic Approaches.</title>
        <authorList>
            <person name="Elcheninov A.G."/>
            <person name="Menzel P."/>
            <person name="Gudbergsdottir S.R."/>
            <person name="Slesarev A.I."/>
            <person name="Kadnikov V.V."/>
            <person name="Krogh A."/>
            <person name="Bonch-Osmolovskaya E.A."/>
            <person name="Peng X."/>
            <person name="Kublanov I.V."/>
        </authorList>
    </citation>
    <scope>NUCLEOTIDE SEQUENCE [LARGE SCALE GENOMIC DNA]</scope>
    <source>
        <strain evidence="1 2">R1</strain>
    </source>
</reference>